<keyword evidence="2" id="KW-1185">Reference proteome</keyword>
<gene>
    <name evidence="1" type="ORF">ACCO45_004138</name>
</gene>
<dbReference type="EMBL" id="JBGNUJ010000003">
    <property type="protein sequence ID" value="KAL3962615.1"/>
    <property type="molecule type" value="Genomic_DNA"/>
</dbReference>
<evidence type="ECO:0000313" key="2">
    <source>
        <dbReference type="Proteomes" id="UP001638806"/>
    </source>
</evidence>
<dbReference type="Proteomes" id="UP001638806">
    <property type="component" value="Unassembled WGS sequence"/>
</dbReference>
<evidence type="ECO:0000313" key="1">
    <source>
        <dbReference type="EMBL" id="KAL3962615.1"/>
    </source>
</evidence>
<accession>A0ACC4E4N2</accession>
<comment type="caution">
    <text evidence="1">The sequence shown here is derived from an EMBL/GenBank/DDBJ whole genome shotgun (WGS) entry which is preliminary data.</text>
</comment>
<proteinExistence type="predicted"/>
<reference evidence="1" key="1">
    <citation type="submission" date="2024-12" db="EMBL/GenBank/DDBJ databases">
        <title>Comparative genomics and development of molecular markers within Purpureocillium lilacinum and among Purpureocillium species.</title>
        <authorList>
            <person name="Yeh Z.-Y."/>
            <person name="Ni N.-T."/>
            <person name="Lo P.-H."/>
            <person name="Mushyakhwo K."/>
            <person name="Lin C.-F."/>
            <person name="Nai Y.-S."/>
        </authorList>
    </citation>
    <scope>NUCLEOTIDE SEQUENCE</scope>
    <source>
        <strain evidence="1">NCHU-NPUST-175</strain>
    </source>
</reference>
<organism evidence="1 2">
    <name type="scientific">Purpureocillium lilacinum</name>
    <name type="common">Paecilomyces lilacinus</name>
    <dbReference type="NCBI Taxonomy" id="33203"/>
    <lineage>
        <taxon>Eukaryota</taxon>
        <taxon>Fungi</taxon>
        <taxon>Dikarya</taxon>
        <taxon>Ascomycota</taxon>
        <taxon>Pezizomycotina</taxon>
        <taxon>Sordariomycetes</taxon>
        <taxon>Hypocreomycetidae</taxon>
        <taxon>Hypocreales</taxon>
        <taxon>Ophiocordycipitaceae</taxon>
        <taxon>Purpureocillium</taxon>
    </lineage>
</organism>
<protein>
    <submittedName>
        <fullName evidence="1">Uncharacterized protein</fullName>
    </submittedName>
</protein>
<name>A0ACC4E4N2_PURLI</name>
<sequence length="241" mass="26765">MKASTIAFALLHGAASAAAGPEAEECKQAKSYLPSDKPQPLEKIRLFHDCVSPGSVPGIKTDDGKTLVIEATLVHSNPSQPPSPQHQAEYEQAWKEIEARCNGSCKKCTDSGEQNRNIALSIKCELEQPQQQQQQQQQDETHPLQHYVSQYNTGKNQVQCTDDTEKQQMYCQVYETDDKEAASASFKELTDGCNKRCNACQDAIQDRFGGSSRFDKRAGWNAGAFTCKKHMTHEGRPVWGQ</sequence>